<comment type="caution">
    <text evidence="1">The sequence shown here is derived from an EMBL/GenBank/DDBJ whole genome shotgun (WGS) entry which is preliminary data.</text>
</comment>
<protein>
    <submittedName>
        <fullName evidence="1">Uncharacterized protein</fullName>
    </submittedName>
</protein>
<evidence type="ECO:0000313" key="2">
    <source>
        <dbReference type="Proteomes" id="UP000324222"/>
    </source>
</evidence>
<evidence type="ECO:0000313" key="1">
    <source>
        <dbReference type="EMBL" id="MPC17525.1"/>
    </source>
</evidence>
<organism evidence="1 2">
    <name type="scientific">Portunus trituberculatus</name>
    <name type="common">Swimming crab</name>
    <name type="synonym">Neptunus trituberculatus</name>
    <dbReference type="NCBI Taxonomy" id="210409"/>
    <lineage>
        <taxon>Eukaryota</taxon>
        <taxon>Metazoa</taxon>
        <taxon>Ecdysozoa</taxon>
        <taxon>Arthropoda</taxon>
        <taxon>Crustacea</taxon>
        <taxon>Multicrustacea</taxon>
        <taxon>Malacostraca</taxon>
        <taxon>Eumalacostraca</taxon>
        <taxon>Eucarida</taxon>
        <taxon>Decapoda</taxon>
        <taxon>Pleocyemata</taxon>
        <taxon>Brachyura</taxon>
        <taxon>Eubrachyura</taxon>
        <taxon>Portunoidea</taxon>
        <taxon>Portunidae</taxon>
        <taxon>Portuninae</taxon>
        <taxon>Portunus</taxon>
    </lineage>
</organism>
<gene>
    <name evidence="1" type="ORF">E2C01_010385</name>
</gene>
<keyword evidence="2" id="KW-1185">Reference proteome</keyword>
<reference evidence="1 2" key="1">
    <citation type="submission" date="2019-05" db="EMBL/GenBank/DDBJ databases">
        <title>Another draft genome of Portunus trituberculatus and its Hox gene families provides insights of decapod evolution.</title>
        <authorList>
            <person name="Jeong J.-H."/>
            <person name="Song I."/>
            <person name="Kim S."/>
            <person name="Choi T."/>
            <person name="Kim D."/>
            <person name="Ryu S."/>
            <person name="Kim W."/>
        </authorList>
    </citation>
    <scope>NUCLEOTIDE SEQUENCE [LARGE SCALE GENOMIC DNA]</scope>
    <source>
        <tissue evidence="1">Muscle</tissue>
    </source>
</reference>
<dbReference type="EMBL" id="VSRR010000596">
    <property type="protein sequence ID" value="MPC17525.1"/>
    <property type="molecule type" value="Genomic_DNA"/>
</dbReference>
<sequence length="93" mass="10209">MLHTLQNYKAAKLQLSLPHCSAITGCSLMSYLGHVKGALGLSRKGTNETLQYNEQGSLSDFYIKSGMSVLTTNIRNETQKGGKTEPKWSGPYK</sequence>
<accession>A0A5B7D8H6</accession>
<dbReference type="Proteomes" id="UP000324222">
    <property type="component" value="Unassembled WGS sequence"/>
</dbReference>
<dbReference type="AlphaFoldDB" id="A0A5B7D8H6"/>
<name>A0A5B7D8H6_PORTR</name>
<proteinExistence type="predicted"/>